<sequence length="155" mass="17547">MENNQDLSANNPPLSPEARKSSQLEGEKSLIKKKPPKLEEKPFEEFVNKHLIPEISNSLSSKGISLESIILKKDQRPVVGGECWIVYGELLNGKRFWITFNSDDIKSTKNICLAESSSEAALLESFLIDEKKITLQLLTSRFMQRLNGQKWLGDN</sequence>
<evidence type="ECO:0000313" key="3">
    <source>
        <dbReference type="Proteomes" id="UP000001420"/>
    </source>
</evidence>
<evidence type="ECO:0000256" key="1">
    <source>
        <dbReference type="SAM" id="MobiDB-lite"/>
    </source>
</evidence>
<reference evidence="2 3" key="1">
    <citation type="journal article" date="2003" name="Proc. Natl. Acad. Sci. U.S.A.">
        <title>Genome sequence of the cyanobacterium Prochlorococcus marinus SS120, a nearly minimal oxyphototrophic genome.</title>
        <authorList>
            <person name="Dufresne A."/>
            <person name="Salanoubat M."/>
            <person name="Partensky F."/>
            <person name="Artiguenave F."/>
            <person name="Axmann I.M."/>
            <person name="Barbe V."/>
            <person name="Duprat S."/>
            <person name="Galperin M.Y."/>
            <person name="Koonin E.V."/>
            <person name="Le Gall F."/>
            <person name="Makarova K.S."/>
            <person name="Ostrowski M."/>
            <person name="Oztas S."/>
            <person name="Robert C."/>
            <person name="Rogozin I.B."/>
            <person name="Scanlan D.J."/>
            <person name="Tandeau de Marsac N."/>
            <person name="Weissenbach J."/>
            <person name="Wincker P."/>
            <person name="Wolf Y.I."/>
            <person name="Hess W.R."/>
        </authorList>
    </citation>
    <scope>NUCLEOTIDE SEQUENCE [LARGE SCALE GENOMIC DNA]</scope>
    <source>
        <strain evidence="3">SARG / CCMP1375 / SS120</strain>
    </source>
</reference>
<dbReference type="RefSeq" id="WP_011125143.1">
    <property type="nucleotide sequence ID" value="NC_005042.1"/>
</dbReference>
<dbReference type="PANTHER" id="PTHR36341">
    <property type="entry name" value="DUF2996 FAMILY PROTEIN"/>
    <property type="match status" value="1"/>
</dbReference>
<dbReference type="OrthoDB" id="465001at2"/>
<gene>
    <name evidence="2" type="ordered locus">Pro_0991</name>
</gene>
<feature type="compositionally biased region" description="Basic and acidic residues" evidence="1">
    <location>
        <begin position="17"/>
        <end position="36"/>
    </location>
</feature>
<dbReference type="Proteomes" id="UP000001420">
    <property type="component" value="Chromosome"/>
</dbReference>
<feature type="region of interest" description="Disordered" evidence="1">
    <location>
        <begin position="1"/>
        <end position="36"/>
    </location>
</feature>
<organism evidence="2 3">
    <name type="scientific">Prochlorococcus marinus (strain SARG / CCMP1375 / SS120)</name>
    <dbReference type="NCBI Taxonomy" id="167539"/>
    <lineage>
        <taxon>Bacteria</taxon>
        <taxon>Bacillati</taxon>
        <taxon>Cyanobacteriota</taxon>
        <taxon>Cyanophyceae</taxon>
        <taxon>Synechococcales</taxon>
        <taxon>Prochlorococcaceae</taxon>
        <taxon>Prochlorococcus</taxon>
    </lineage>
</organism>
<dbReference type="PATRIC" id="fig|167539.5.peg.1041"/>
<dbReference type="PANTHER" id="PTHR36341:SF3">
    <property type="entry name" value="DUF2996 FAMILY PROTEIN"/>
    <property type="match status" value="1"/>
</dbReference>
<dbReference type="Pfam" id="PF11210">
    <property type="entry name" value="DUF2996"/>
    <property type="match status" value="1"/>
</dbReference>
<dbReference type="InterPro" id="IPR021374">
    <property type="entry name" value="DUF2996"/>
</dbReference>
<dbReference type="eggNOG" id="ENOG5031HP9">
    <property type="taxonomic scope" value="Bacteria"/>
</dbReference>
<name>Q7VBV1_PROMA</name>
<dbReference type="EMBL" id="AE017126">
    <property type="protein sequence ID" value="AAQ00036.1"/>
    <property type="molecule type" value="Genomic_DNA"/>
</dbReference>
<keyword evidence="3" id="KW-1185">Reference proteome</keyword>
<dbReference type="KEGG" id="pma:Pro_0991"/>
<accession>Q7VBV1</accession>
<dbReference type="AlphaFoldDB" id="Q7VBV1"/>
<evidence type="ECO:0000313" key="2">
    <source>
        <dbReference type="EMBL" id="AAQ00036.1"/>
    </source>
</evidence>
<feature type="compositionally biased region" description="Polar residues" evidence="1">
    <location>
        <begin position="1"/>
        <end position="12"/>
    </location>
</feature>
<proteinExistence type="predicted"/>
<dbReference type="HOGENOM" id="CLU_093094_1_1_3"/>
<evidence type="ECO:0008006" key="4">
    <source>
        <dbReference type="Google" id="ProtNLM"/>
    </source>
</evidence>
<dbReference type="STRING" id="167539.Pro_0991"/>
<protein>
    <recommendedName>
        <fullName evidence="4">Type II secretory pathway</fullName>
    </recommendedName>
</protein>
<dbReference type="EnsemblBacteria" id="AAQ00036">
    <property type="protein sequence ID" value="AAQ00036"/>
    <property type="gene ID" value="Pro_0991"/>
</dbReference>